<feature type="compositionally biased region" description="Basic residues" evidence="1">
    <location>
        <begin position="75"/>
        <end position="90"/>
    </location>
</feature>
<dbReference type="InterPro" id="IPR050796">
    <property type="entry name" value="SCF_F-box_component"/>
</dbReference>
<dbReference type="SUPFAM" id="SSF81383">
    <property type="entry name" value="F-box domain"/>
    <property type="match status" value="1"/>
</dbReference>
<comment type="caution">
    <text evidence="3">The sequence shown here is derived from an EMBL/GenBank/DDBJ whole genome shotgun (WGS) entry which is preliminary data.</text>
</comment>
<evidence type="ECO:0000256" key="1">
    <source>
        <dbReference type="SAM" id="MobiDB-lite"/>
    </source>
</evidence>
<dbReference type="Gene3D" id="1.20.1280.50">
    <property type="match status" value="1"/>
</dbReference>
<feature type="domain" description="F-box" evidence="2">
    <location>
        <begin position="108"/>
        <end position="144"/>
    </location>
</feature>
<organism evidence="3 4">
    <name type="scientific">Ceratodon purpureus</name>
    <name type="common">Fire moss</name>
    <name type="synonym">Dicranum purpureum</name>
    <dbReference type="NCBI Taxonomy" id="3225"/>
    <lineage>
        <taxon>Eukaryota</taxon>
        <taxon>Viridiplantae</taxon>
        <taxon>Streptophyta</taxon>
        <taxon>Embryophyta</taxon>
        <taxon>Bryophyta</taxon>
        <taxon>Bryophytina</taxon>
        <taxon>Bryopsida</taxon>
        <taxon>Dicranidae</taxon>
        <taxon>Pseudoditrichales</taxon>
        <taxon>Ditrichaceae</taxon>
        <taxon>Ceratodon</taxon>
    </lineage>
</organism>
<dbReference type="Pfam" id="PF12937">
    <property type="entry name" value="F-box-like"/>
    <property type="match status" value="1"/>
</dbReference>
<dbReference type="InterPro" id="IPR015915">
    <property type="entry name" value="Kelch-typ_b-propeller"/>
</dbReference>
<dbReference type="EMBL" id="CM026421">
    <property type="protein sequence ID" value="KAG0590045.1"/>
    <property type="molecule type" value="Genomic_DNA"/>
</dbReference>
<keyword evidence="4" id="KW-1185">Reference proteome</keyword>
<evidence type="ECO:0000259" key="2">
    <source>
        <dbReference type="Pfam" id="PF12937"/>
    </source>
</evidence>
<feature type="compositionally biased region" description="Polar residues" evidence="1">
    <location>
        <begin position="16"/>
        <end position="40"/>
    </location>
</feature>
<dbReference type="InterPro" id="IPR036047">
    <property type="entry name" value="F-box-like_dom_sf"/>
</dbReference>
<accession>A0A8T0J3C3</accession>
<dbReference type="Gene3D" id="2.120.10.80">
    <property type="entry name" value="Kelch-type beta propeller"/>
    <property type="match status" value="1"/>
</dbReference>
<gene>
    <name evidence="3" type="ORF">KC19_1G066900</name>
</gene>
<dbReference type="PANTHER" id="PTHR31672:SF2">
    <property type="entry name" value="F-BOX DOMAIN-CONTAINING PROTEIN"/>
    <property type="match status" value="1"/>
</dbReference>
<dbReference type="InterPro" id="IPR011043">
    <property type="entry name" value="Gal_Oxase/kelch_b-propeller"/>
</dbReference>
<evidence type="ECO:0000313" key="4">
    <source>
        <dbReference type="Proteomes" id="UP000822688"/>
    </source>
</evidence>
<reference evidence="3" key="1">
    <citation type="submission" date="2020-06" db="EMBL/GenBank/DDBJ databases">
        <title>WGS assembly of Ceratodon purpureus strain R40.</title>
        <authorList>
            <person name="Carey S.B."/>
            <person name="Jenkins J."/>
            <person name="Shu S."/>
            <person name="Lovell J.T."/>
            <person name="Sreedasyam A."/>
            <person name="Maumus F."/>
            <person name="Tiley G.P."/>
            <person name="Fernandez-Pozo N."/>
            <person name="Barry K."/>
            <person name="Chen C."/>
            <person name="Wang M."/>
            <person name="Lipzen A."/>
            <person name="Daum C."/>
            <person name="Saski C.A."/>
            <person name="Payton A.C."/>
            <person name="Mcbreen J.C."/>
            <person name="Conrad R.E."/>
            <person name="Kollar L.M."/>
            <person name="Olsson S."/>
            <person name="Huttunen S."/>
            <person name="Landis J.B."/>
            <person name="Wickett N.J."/>
            <person name="Johnson M.G."/>
            <person name="Rensing S.A."/>
            <person name="Grimwood J."/>
            <person name="Schmutz J."/>
            <person name="Mcdaniel S.F."/>
        </authorList>
    </citation>
    <scope>NUCLEOTIDE SEQUENCE</scope>
    <source>
        <strain evidence="3">R40</strain>
    </source>
</reference>
<evidence type="ECO:0000313" key="3">
    <source>
        <dbReference type="EMBL" id="KAG0590045.1"/>
    </source>
</evidence>
<feature type="compositionally biased region" description="Basic and acidic residues" evidence="1">
    <location>
        <begin position="1"/>
        <end position="10"/>
    </location>
</feature>
<dbReference type="InterPro" id="IPR001810">
    <property type="entry name" value="F-box_dom"/>
</dbReference>
<dbReference type="Proteomes" id="UP000822688">
    <property type="component" value="Chromosome 1"/>
</dbReference>
<proteinExistence type="predicted"/>
<feature type="region of interest" description="Disordered" evidence="1">
    <location>
        <begin position="1"/>
        <end position="97"/>
    </location>
</feature>
<protein>
    <recommendedName>
        <fullName evidence="2">F-box domain-containing protein</fullName>
    </recommendedName>
</protein>
<feature type="compositionally biased region" description="Basic and acidic residues" evidence="1">
    <location>
        <begin position="45"/>
        <end position="58"/>
    </location>
</feature>
<dbReference type="PANTHER" id="PTHR31672">
    <property type="entry name" value="BNACNNG10540D PROTEIN"/>
    <property type="match status" value="1"/>
</dbReference>
<dbReference type="AlphaFoldDB" id="A0A8T0J3C3"/>
<dbReference type="SUPFAM" id="SSF50965">
    <property type="entry name" value="Galactose oxidase, central domain"/>
    <property type="match status" value="1"/>
</dbReference>
<sequence>MDVVRNDDLRPGLNGAGSSVSQAHSLQASPLVPQTGQVIQNPRRPRIDELYENKGKWSKERKRKQRAMKPLQTAHNKRQKEQRKLKKRKIKEANKRSNDKRIRMWKVWGKLPPNLALEIYKKLPLESFYRLREVCKDWNRVAREQRCVNEPIHKPYFVLIDEGEEDDNSYLHGILTFHITSRKWRWKKLPAVSSDDPSPPYKPFSVKGLTFSCDLPKSGQDYGVFDTHTKNRNIVPREPETLKSPYALGMTVDTSVVPHTFKVILGSVDIGTQIYNSLTKSWETRSSLMVTPCGKPIQGLKPCLHCGNYVYIRSHMDTILVYSLEADKWSTLKPPPRNASDFSWHSLGSWQGCIFTVTCDRKATMWARTYDESDEDLKHVPRLPPLLWVWVLVDQSEQTIIWKKVAEMPEDMQRWLIPLRLHEFDDAQIHTSFCDEHLLIYSWVPGQGRAYRFVLYNVATKMWEKVKVPNQSVSIKPDKERDTKQWDFPKDLLSMEFDDDLFGPSMMGGGKSAKGYQNCLKDLAGGIFDYDSDDKYVRYDNYNCHGLGENDSE</sequence>
<name>A0A8T0J3C3_CERPU</name>